<organism evidence="1">
    <name type="scientific">Kribbella sp. HUAS MG21</name>
    <dbReference type="NCBI Taxonomy" id="3160966"/>
    <lineage>
        <taxon>Bacteria</taxon>
        <taxon>Bacillati</taxon>
        <taxon>Actinomycetota</taxon>
        <taxon>Actinomycetes</taxon>
        <taxon>Propionibacteriales</taxon>
        <taxon>Kribbellaceae</taxon>
        <taxon>Kribbella</taxon>
    </lineage>
</organism>
<sequence length="106" mass="11508">MYAVIYRYETHQKSVASIMRSVSADFADRIPAQIGSLLYTAIDSGDGTATTIVLYPDQETAERGMQVSAQVLESLNTTHGVTAKERIEGEVVVSRGTTEVATRIDP</sequence>
<accession>A0AAU7TGP9</accession>
<evidence type="ECO:0000313" key="1">
    <source>
        <dbReference type="EMBL" id="XBV26008.1"/>
    </source>
</evidence>
<dbReference type="EMBL" id="CP158165">
    <property type="protein sequence ID" value="XBV26008.1"/>
    <property type="molecule type" value="Genomic_DNA"/>
</dbReference>
<dbReference type="AlphaFoldDB" id="A0AAU7TGP9"/>
<name>A0AAU7TGP9_9ACTN</name>
<reference evidence="1" key="1">
    <citation type="submission" date="2024-06" db="EMBL/GenBank/DDBJ databases">
        <title>Kribbella sp. strain HUAS MG21 genome sequences.</title>
        <authorList>
            <person name="Mo P."/>
        </authorList>
    </citation>
    <scope>NUCLEOTIDE SEQUENCE</scope>
    <source>
        <strain evidence="1">HUAS MG21</strain>
    </source>
</reference>
<proteinExistence type="predicted"/>
<protein>
    <submittedName>
        <fullName evidence="1">Uncharacterized protein</fullName>
    </submittedName>
</protein>
<dbReference type="RefSeq" id="WP_350278815.1">
    <property type="nucleotide sequence ID" value="NZ_CP158165.1"/>
</dbReference>
<gene>
    <name evidence="1" type="ORF">ABN611_06180</name>
</gene>